<dbReference type="EMBL" id="JBHTLQ010000007">
    <property type="protein sequence ID" value="MFD1189857.1"/>
    <property type="molecule type" value="Genomic_DNA"/>
</dbReference>
<organism evidence="1 2">
    <name type="scientific">Phenylobacterium conjunctum</name>
    <dbReference type="NCBI Taxonomy" id="1298959"/>
    <lineage>
        <taxon>Bacteria</taxon>
        <taxon>Pseudomonadati</taxon>
        <taxon>Pseudomonadota</taxon>
        <taxon>Alphaproteobacteria</taxon>
        <taxon>Caulobacterales</taxon>
        <taxon>Caulobacteraceae</taxon>
        <taxon>Phenylobacterium</taxon>
    </lineage>
</organism>
<accession>A0ABW3SZE7</accession>
<name>A0ABW3SZE7_9CAUL</name>
<keyword evidence="2" id="KW-1185">Reference proteome</keyword>
<gene>
    <name evidence="1" type="ORF">ACFQ27_04635</name>
</gene>
<comment type="caution">
    <text evidence="1">The sequence shown here is derived from an EMBL/GenBank/DDBJ whole genome shotgun (WGS) entry which is preliminary data.</text>
</comment>
<dbReference type="Proteomes" id="UP001597216">
    <property type="component" value="Unassembled WGS sequence"/>
</dbReference>
<proteinExistence type="predicted"/>
<reference evidence="2" key="1">
    <citation type="journal article" date="2019" name="Int. J. Syst. Evol. Microbiol.">
        <title>The Global Catalogue of Microorganisms (GCM) 10K type strain sequencing project: providing services to taxonomists for standard genome sequencing and annotation.</title>
        <authorList>
            <consortium name="The Broad Institute Genomics Platform"/>
            <consortium name="The Broad Institute Genome Sequencing Center for Infectious Disease"/>
            <person name="Wu L."/>
            <person name="Ma J."/>
        </authorList>
    </citation>
    <scope>NUCLEOTIDE SEQUENCE [LARGE SCALE GENOMIC DNA]</scope>
    <source>
        <strain evidence="2">CCUG 55074</strain>
    </source>
</reference>
<evidence type="ECO:0008006" key="3">
    <source>
        <dbReference type="Google" id="ProtNLM"/>
    </source>
</evidence>
<evidence type="ECO:0000313" key="2">
    <source>
        <dbReference type="Proteomes" id="UP001597216"/>
    </source>
</evidence>
<evidence type="ECO:0000313" key="1">
    <source>
        <dbReference type="EMBL" id="MFD1189857.1"/>
    </source>
</evidence>
<protein>
    <recommendedName>
        <fullName evidence="3">Aminomethyltransferase folate-binding domain-containing protein</fullName>
    </recommendedName>
</protein>
<dbReference type="RefSeq" id="WP_374345170.1">
    <property type="nucleotide sequence ID" value="NZ_JBHTLQ010000007.1"/>
</dbReference>
<sequence length="201" mass="22361">MGFRMSWIAAPAAERERVFKTFGVEHGGDVEDEFASDYTCAETPDGWLILVNGRFRDDLREVLVDLSESDLVYGFAITETINFAEAMAFDHGKLVWAVTRDAEDGEALIIEGEPPEGFAEIRHRLEAEQVTDPDTDILIEAPVELMQELIGYRMDQESGLSWTALKSVGDAPVAVSRVRAGPLRVGFSVRLVRFLRRLVGA</sequence>